<dbReference type="AlphaFoldDB" id="A0AAQ3KKQ8"/>
<protein>
    <submittedName>
        <fullName evidence="2">Uncharacterized protein</fullName>
    </submittedName>
</protein>
<accession>A0AAQ3KKQ8</accession>
<sequence length="68" mass="7940">MAAPRTQWFSSLFGSTESLSLAATKNREEEKKQLQVKEMKQQQQKQRRPPRFAVELDGINCFETIVLR</sequence>
<dbReference type="EMBL" id="CP136895">
    <property type="protein sequence ID" value="WOL09665.1"/>
    <property type="molecule type" value="Genomic_DNA"/>
</dbReference>
<dbReference type="PANTHER" id="PTHR33641">
    <property type="entry name" value="OS06G0133500 PROTEIN"/>
    <property type="match status" value="1"/>
</dbReference>
<keyword evidence="3" id="KW-1185">Reference proteome</keyword>
<reference evidence="2 3" key="1">
    <citation type="submission" date="2023-10" db="EMBL/GenBank/DDBJ databases">
        <title>Chromosome-scale genome assembly provides insights into flower coloration mechanisms of Canna indica.</title>
        <authorList>
            <person name="Li C."/>
        </authorList>
    </citation>
    <scope>NUCLEOTIDE SEQUENCE [LARGE SCALE GENOMIC DNA]</scope>
    <source>
        <tissue evidence="2">Flower</tissue>
    </source>
</reference>
<proteinExistence type="predicted"/>
<gene>
    <name evidence="2" type="ORF">Cni_G18418</name>
</gene>
<feature type="region of interest" description="Disordered" evidence="1">
    <location>
        <begin position="23"/>
        <end position="50"/>
    </location>
</feature>
<name>A0AAQ3KKQ8_9LILI</name>
<evidence type="ECO:0000313" key="3">
    <source>
        <dbReference type="Proteomes" id="UP001327560"/>
    </source>
</evidence>
<dbReference type="Proteomes" id="UP001327560">
    <property type="component" value="Chromosome 6"/>
</dbReference>
<dbReference type="PANTHER" id="PTHR33641:SF18">
    <property type="entry name" value="OS04G0119000 PROTEIN"/>
    <property type="match status" value="1"/>
</dbReference>
<feature type="compositionally biased region" description="Basic and acidic residues" evidence="1">
    <location>
        <begin position="25"/>
        <end position="40"/>
    </location>
</feature>
<evidence type="ECO:0000256" key="1">
    <source>
        <dbReference type="SAM" id="MobiDB-lite"/>
    </source>
</evidence>
<organism evidence="2 3">
    <name type="scientific">Canna indica</name>
    <name type="common">Indian-shot</name>
    <dbReference type="NCBI Taxonomy" id="4628"/>
    <lineage>
        <taxon>Eukaryota</taxon>
        <taxon>Viridiplantae</taxon>
        <taxon>Streptophyta</taxon>
        <taxon>Embryophyta</taxon>
        <taxon>Tracheophyta</taxon>
        <taxon>Spermatophyta</taxon>
        <taxon>Magnoliopsida</taxon>
        <taxon>Liliopsida</taxon>
        <taxon>Zingiberales</taxon>
        <taxon>Cannaceae</taxon>
        <taxon>Canna</taxon>
    </lineage>
</organism>
<evidence type="ECO:0000313" key="2">
    <source>
        <dbReference type="EMBL" id="WOL09665.1"/>
    </source>
</evidence>